<reference evidence="2" key="1">
    <citation type="journal article" date="2014" name="Int. J. Syst. Evol. Microbiol.">
        <title>Complete genome sequence of Corynebacterium casei LMG S-19264T (=DSM 44701T), isolated from a smear-ripened cheese.</title>
        <authorList>
            <consortium name="US DOE Joint Genome Institute (JGI-PGF)"/>
            <person name="Walter F."/>
            <person name="Albersmeier A."/>
            <person name="Kalinowski J."/>
            <person name="Ruckert C."/>
        </authorList>
    </citation>
    <scope>NUCLEOTIDE SEQUENCE</scope>
    <source>
        <strain evidence="2">JCM 13919</strain>
    </source>
</reference>
<accession>A0A917JSA5</accession>
<proteinExistence type="inferred from homology"/>
<name>A0A917JSA5_9GAMM</name>
<sequence length="219" mass="23542">MKKIVILGGHGDGLVAAQVIKDMSLAGNPIMLAGFLNDHCVPGTLIHNIPVLGRIQDWKTLNDEYFFHPALHKVKQMIERKKLLLQLEIPNQRIASLIHPTAVIADNTKIQHGTLICSYVTIQPGANIGAFNSIRAGANIGHEAVTEDFCYIGPNATMTGKSRLKEGAHLGPNAVITDGITLQNFCIAGAGSAIMQETTPFSIYIGNPARKVLTSSQEA</sequence>
<dbReference type="AlphaFoldDB" id="A0A917JSA5"/>
<dbReference type="GO" id="GO:0016740">
    <property type="term" value="F:transferase activity"/>
    <property type="evidence" value="ECO:0007669"/>
    <property type="project" value="UniProtKB-KW"/>
</dbReference>
<dbReference type="EMBL" id="BMOB01000002">
    <property type="protein sequence ID" value="GGI79997.1"/>
    <property type="molecule type" value="Genomic_DNA"/>
</dbReference>
<keyword evidence="3" id="KW-1185">Reference proteome</keyword>
<reference evidence="2" key="2">
    <citation type="submission" date="2020-09" db="EMBL/GenBank/DDBJ databases">
        <authorList>
            <person name="Sun Q."/>
            <person name="Ohkuma M."/>
        </authorList>
    </citation>
    <scope>NUCLEOTIDE SEQUENCE</scope>
    <source>
        <strain evidence="2">JCM 13919</strain>
    </source>
</reference>
<gene>
    <name evidence="2" type="ORF">GCM10007966_05640</name>
</gene>
<dbReference type="Gene3D" id="2.160.10.10">
    <property type="entry name" value="Hexapeptide repeat proteins"/>
    <property type="match status" value="1"/>
</dbReference>
<dbReference type="RefSeq" id="WP_131775914.1">
    <property type="nucleotide sequence ID" value="NZ_BMOB01000002.1"/>
</dbReference>
<dbReference type="PANTHER" id="PTHR43300">
    <property type="entry name" value="ACETYLTRANSFERASE"/>
    <property type="match status" value="1"/>
</dbReference>
<evidence type="ECO:0000256" key="1">
    <source>
        <dbReference type="ARBA" id="ARBA00007274"/>
    </source>
</evidence>
<organism evidence="2 3">
    <name type="scientific">Legionella impletisoli</name>
    <dbReference type="NCBI Taxonomy" id="343510"/>
    <lineage>
        <taxon>Bacteria</taxon>
        <taxon>Pseudomonadati</taxon>
        <taxon>Pseudomonadota</taxon>
        <taxon>Gammaproteobacteria</taxon>
        <taxon>Legionellales</taxon>
        <taxon>Legionellaceae</taxon>
        <taxon>Legionella</taxon>
    </lineage>
</organism>
<comment type="similarity">
    <text evidence="1">Belongs to the transferase hexapeptide repeat family.</text>
</comment>
<dbReference type="Proteomes" id="UP000630149">
    <property type="component" value="Unassembled WGS sequence"/>
</dbReference>
<evidence type="ECO:0000313" key="3">
    <source>
        <dbReference type="Proteomes" id="UP000630149"/>
    </source>
</evidence>
<comment type="caution">
    <text evidence="2">The sequence shown here is derived from an EMBL/GenBank/DDBJ whole genome shotgun (WGS) entry which is preliminary data.</text>
</comment>
<dbReference type="SUPFAM" id="SSF51161">
    <property type="entry name" value="Trimeric LpxA-like enzymes"/>
    <property type="match status" value="1"/>
</dbReference>
<dbReference type="InterPro" id="IPR011004">
    <property type="entry name" value="Trimer_LpxA-like_sf"/>
</dbReference>
<keyword evidence="2" id="KW-0808">Transferase</keyword>
<dbReference type="InterPro" id="IPR050179">
    <property type="entry name" value="Trans_hexapeptide_repeat"/>
</dbReference>
<evidence type="ECO:0000313" key="2">
    <source>
        <dbReference type="EMBL" id="GGI79997.1"/>
    </source>
</evidence>
<dbReference type="OrthoDB" id="9794407at2"/>
<protein>
    <submittedName>
        <fullName evidence="2">Transferase</fullName>
    </submittedName>
</protein>